<dbReference type="RefSeq" id="WP_072071125.1">
    <property type="nucleotide sequence ID" value="NZ_CP047344.1"/>
</dbReference>
<organism evidence="1 2">
    <name type="scientific">Proteus vulgaris</name>
    <dbReference type="NCBI Taxonomy" id="585"/>
    <lineage>
        <taxon>Bacteria</taxon>
        <taxon>Pseudomonadati</taxon>
        <taxon>Pseudomonadota</taxon>
        <taxon>Gammaproteobacteria</taxon>
        <taxon>Enterobacterales</taxon>
        <taxon>Morganellaceae</taxon>
        <taxon>Proteus</taxon>
    </lineage>
</organism>
<dbReference type="AlphaFoldDB" id="A0A0G4QK20"/>
<proteinExistence type="predicted"/>
<protein>
    <submittedName>
        <fullName evidence="1">Uncharacterized protein</fullName>
    </submittedName>
</protein>
<accession>A0A0G4QK20</accession>
<gene>
    <name evidence="1" type="ORF">GTH24_07580</name>
</gene>
<keyword evidence="2" id="KW-1185">Reference proteome</keyword>
<name>A0A0G4QK20_PROVU</name>
<reference evidence="1 2" key="1">
    <citation type="submission" date="2020-01" db="EMBL/GenBank/DDBJ databases">
        <title>The genomic epidemiology of tigecycline resistance gene tet(X) variants in a swine farm in China.</title>
        <authorList>
            <person name="Peng K."/>
            <person name="Li R."/>
        </authorList>
    </citation>
    <scope>NUCLEOTIDE SEQUENCE [LARGE SCALE GENOMIC DNA]</scope>
    <source>
        <strain evidence="1 2">ZN3</strain>
    </source>
</reference>
<evidence type="ECO:0000313" key="1">
    <source>
        <dbReference type="EMBL" id="QIF93761.1"/>
    </source>
</evidence>
<dbReference type="EMBL" id="CP047344">
    <property type="protein sequence ID" value="QIF93761.1"/>
    <property type="molecule type" value="Genomic_DNA"/>
</dbReference>
<dbReference type="Proteomes" id="UP000503287">
    <property type="component" value="Chromosome"/>
</dbReference>
<sequence>MKKKILSWLEFITIGLAITFIFPVHATTTETIFRAVCTSESGLNTKYYQQGIEVWGGDFFYDGSSMEEWLNAQDNKSSGWGDYTCYTQKVPNPYPKSVIDALKASKNNFKN</sequence>
<evidence type="ECO:0000313" key="2">
    <source>
        <dbReference type="Proteomes" id="UP000503287"/>
    </source>
</evidence>